<dbReference type="Proteomes" id="UP000596929">
    <property type="component" value="Unassembled WGS sequence"/>
</dbReference>
<organism evidence="2 3">
    <name type="scientific">Clostridium hominis</name>
    <dbReference type="NCBI Taxonomy" id="2763036"/>
    <lineage>
        <taxon>Bacteria</taxon>
        <taxon>Bacillati</taxon>
        <taxon>Bacillota</taxon>
        <taxon>Clostridia</taxon>
        <taxon>Eubacteriales</taxon>
        <taxon>Clostridiaceae</taxon>
        <taxon>Clostridium</taxon>
    </lineage>
</organism>
<sequence length="233" mass="26737">MVAFIDYRTTAEEKKSLSKFNIDFIEIPKNSTLYDAIDGHVDIQMNIIDKKEKKIIVHKDIDSSFLKKLEQYNIKYLKSLSSLTEKYPGNIILNAAILENDIIHNFKYTDKNLISSMKDKNFINVKQGYSKCSILPIREKVIITNDKGIHDILKKEDYDILWLPPGDILLPSLNYGFIGGVGGKISDDSLAFFGNLDYYKYGKEIKLFLSKYDIKPIYLSQGKLIDRGSLMCL</sequence>
<dbReference type="RefSeq" id="WP_186859054.1">
    <property type="nucleotide sequence ID" value="NZ_JACOOO010000001.1"/>
</dbReference>
<feature type="domain" description="DUF6873" evidence="1">
    <location>
        <begin position="4"/>
        <end position="231"/>
    </location>
</feature>
<dbReference type="EMBL" id="JACOOO010000001">
    <property type="protein sequence ID" value="MBC5627450.1"/>
    <property type="molecule type" value="Genomic_DNA"/>
</dbReference>
<evidence type="ECO:0000313" key="2">
    <source>
        <dbReference type="EMBL" id="MBC5627450.1"/>
    </source>
</evidence>
<keyword evidence="3" id="KW-1185">Reference proteome</keyword>
<dbReference type="InterPro" id="IPR049238">
    <property type="entry name" value="DUF6873"/>
</dbReference>
<reference evidence="2 3" key="1">
    <citation type="submission" date="2020-08" db="EMBL/GenBank/DDBJ databases">
        <title>Genome public.</title>
        <authorList>
            <person name="Liu C."/>
            <person name="Sun Q."/>
        </authorList>
    </citation>
    <scope>NUCLEOTIDE SEQUENCE [LARGE SCALE GENOMIC DNA]</scope>
    <source>
        <strain evidence="2 3">NSJ-6</strain>
    </source>
</reference>
<name>A0ABR7D7V9_9CLOT</name>
<gene>
    <name evidence="2" type="ORF">H8S20_00935</name>
</gene>
<proteinExistence type="predicted"/>
<evidence type="ECO:0000259" key="1">
    <source>
        <dbReference type="Pfam" id="PF21778"/>
    </source>
</evidence>
<dbReference type="Pfam" id="PF21778">
    <property type="entry name" value="DUF6873"/>
    <property type="match status" value="1"/>
</dbReference>
<comment type="caution">
    <text evidence="2">The sequence shown here is derived from an EMBL/GenBank/DDBJ whole genome shotgun (WGS) entry which is preliminary data.</text>
</comment>
<protein>
    <recommendedName>
        <fullName evidence="1">DUF6873 domain-containing protein</fullName>
    </recommendedName>
</protein>
<evidence type="ECO:0000313" key="3">
    <source>
        <dbReference type="Proteomes" id="UP000596929"/>
    </source>
</evidence>
<accession>A0ABR7D7V9</accession>